<feature type="region of interest" description="Disordered" evidence="1">
    <location>
        <begin position="133"/>
        <end position="158"/>
    </location>
</feature>
<sequence>MGVPIIHKYSKAQAYHGRTIPLVLIGTDSGKQYIMDRLAIDVPGPRYFHFPLDKPEQDAVNEVLWNRGYDEIYFQGLTAEEKQPQKKNGRIVYRWVNIAKDHRNEPLDLRVYNLACLASISPDFSKLKALMTGAPTEEKRSADPRKRPRFGVIKRGIE</sequence>
<dbReference type="InterPro" id="IPR046454">
    <property type="entry name" value="GpA_endonuclease"/>
</dbReference>
<comment type="caution">
    <text evidence="3">The sequence shown here is derived from an EMBL/GenBank/DDBJ whole genome shotgun (WGS) entry which is preliminary data.</text>
</comment>
<gene>
    <name evidence="3" type="ORF">BN715_00358</name>
</gene>
<evidence type="ECO:0000256" key="1">
    <source>
        <dbReference type="SAM" id="MobiDB-lite"/>
    </source>
</evidence>
<feature type="domain" description="Terminase large subunit GpA endonuclease" evidence="2">
    <location>
        <begin position="4"/>
        <end position="118"/>
    </location>
</feature>
<dbReference type="Proteomes" id="UP000017908">
    <property type="component" value="Unassembled WGS sequence"/>
</dbReference>
<proteinExistence type="predicted"/>
<feature type="compositionally biased region" description="Basic and acidic residues" evidence="1">
    <location>
        <begin position="136"/>
        <end position="145"/>
    </location>
</feature>
<accession>R7N261</accession>
<organism evidence="3 4">
    <name type="scientific">Megasphaera elsdenii CAG:570</name>
    <dbReference type="NCBI Taxonomy" id="1263087"/>
    <lineage>
        <taxon>Bacteria</taxon>
        <taxon>Bacillati</taxon>
        <taxon>Bacillota</taxon>
        <taxon>Negativicutes</taxon>
        <taxon>Veillonellales</taxon>
        <taxon>Veillonellaceae</taxon>
        <taxon>Megasphaera</taxon>
    </lineage>
</organism>
<evidence type="ECO:0000313" key="3">
    <source>
        <dbReference type="EMBL" id="CDF06167.1"/>
    </source>
</evidence>
<dbReference type="AlphaFoldDB" id="R7N261"/>
<protein>
    <submittedName>
        <fullName evidence="3">Phage terminase large subunit GpA</fullName>
    </submittedName>
</protein>
<evidence type="ECO:0000313" key="4">
    <source>
        <dbReference type="Proteomes" id="UP000017908"/>
    </source>
</evidence>
<name>R7N261_MEGEL</name>
<evidence type="ECO:0000259" key="2">
    <source>
        <dbReference type="Pfam" id="PF20454"/>
    </source>
</evidence>
<dbReference type="GO" id="GO:0004519">
    <property type="term" value="F:endonuclease activity"/>
    <property type="evidence" value="ECO:0007669"/>
    <property type="project" value="InterPro"/>
</dbReference>
<dbReference type="EMBL" id="CBKE010000404">
    <property type="protein sequence ID" value="CDF06167.1"/>
    <property type="molecule type" value="Genomic_DNA"/>
</dbReference>
<dbReference type="Pfam" id="PF20454">
    <property type="entry name" value="GpA_nuclease"/>
    <property type="match status" value="1"/>
</dbReference>
<reference evidence="3" key="1">
    <citation type="submission" date="2012-11" db="EMBL/GenBank/DDBJ databases">
        <title>Dependencies among metagenomic species, viruses, plasmids and units of genetic variation.</title>
        <authorList>
            <person name="Nielsen H.B."/>
            <person name="Almeida M."/>
            <person name="Juncker A.S."/>
            <person name="Rasmussen S."/>
            <person name="Li J."/>
            <person name="Sunagawa S."/>
            <person name="Plichta D."/>
            <person name="Gautier L."/>
            <person name="Le Chatelier E."/>
            <person name="Peletier E."/>
            <person name="Bonde I."/>
            <person name="Nielsen T."/>
            <person name="Manichanh C."/>
            <person name="Arumugam M."/>
            <person name="Batto J."/>
            <person name="Santos M.B.Q.D."/>
            <person name="Blom N."/>
            <person name="Borruel N."/>
            <person name="Burgdorf K.S."/>
            <person name="Boumezbeur F."/>
            <person name="Casellas F."/>
            <person name="Dore J."/>
            <person name="Guarner F."/>
            <person name="Hansen T."/>
            <person name="Hildebrand F."/>
            <person name="Kaas R.S."/>
            <person name="Kennedy S."/>
            <person name="Kristiansen K."/>
            <person name="Kultima J.R."/>
            <person name="Leonard P."/>
            <person name="Levenez F."/>
            <person name="Lund O."/>
            <person name="Moumen B."/>
            <person name="Le Paslier D."/>
            <person name="Pons N."/>
            <person name="Pedersen O."/>
            <person name="Prifti E."/>
            <person name="Qin J."/>
            <person name="Raes J."/>
            <person name="Tap J."/>
            <person name="Tims S."/>
            <person name="Ussery D.W."/>
            <person name="Yamada T."/>
            <person name="MetaHit consortium"/>
            <person name="Renault P."/>
            <person name="Sicheritz-Ponten T."/>
            <person name="Bork P."/>
            <person name="Wang J."/>
            <person name="Brunak S."/>
            <person name="Ehrlich S.D."/>
        </authorList>
    </citation>
    <scope>NUCLEOTIDE SEQUENCE [LARGE SCALE GENOMIC DNA]</scope>
</reference>